<reference evidence="4" key="1">
    <citation type="journal article" date="2014" name="Genome Announc.">
        <title>Genome sequence of the pathogenic fungus Sporothrix schenckii (ATCC 58251).</title>
        <authorList>
            <person name="Cuomo C.A."/>
            <person name="Rodriguez-Del Valle N."/>
            <person name="Perez-Sanchez L."/>
            <person name="Abouelleil A."/>
            <person name="Goldberg J."/>
            <person name="Young S."/>
            <person name="Zeng Q."/>
            <person name="Birren B.W."/>
        </authorList>
    </citation>
    <scope>NUCLEOTIDE SEQUENCE [LARGE SCALE GENOMIC DNA]</scope>
    <source>
        <strain evidence="4">ATCC 58251 / de Perez 2211183</strain>
    </source>
</reference>
<dbReference type="HOGENOM" id="CLU_018687_4_0_1"/>
<dbReference type="Proteomes" id="UP000018087">
    <property type="component" value="Unassembled WGS sequence"/>
</dbReference>
<feature type="compositionally biased region" description="Acidic residues" evidence="1">
    <location>
        <begin position="123"/>
        <end position="145"/>
    </location>
</feature>
<keyword evidence="4" id="KW-1185">Reference proteome</keyword>
<feature type="compositionally biased region" description="Polar residues" evidence="1">
    <location>
        <begin position="91"/>
        <end position="122"/>
    </location>
</feature>
<evidence type="ECO:0000313" key="3">
    <source>
        <dbReference type="EMBL" id="ERT02292.1"/>
    </source>
</evidence>
<proteinExistence type="predicted"/>
<dbReference type="FunFam" id="1.10.10.750:FF:000007">
    <property type="entry name" value="TBC1 domain family member"/>
    <property type="match status" value="1"/>
</dbReference>
<sequence>MFSSSGGGKKPPNQQQQQEMVQVDRADSTSPFWRPPPRETAPKTSSDSGGRRDPGIVVGAAYSHADILKFDSLNISSSSSGRPRTPPSSSKQHTAPNSHNTPPSKHGASKSNPRNYKNFLTNTDDDWNADESEDVYGYDEDDGDDFGLPSLSNMKRRTRRLAAAAGGGEAGNGGNRRSTTSGSHSASLATLDHDDFGDDMASPLGGLQTRRYSNSADIAVERPAPSYPVPKKSEGKILRPQYKDILRDPANALHLIDHTAIPPNATTKEIEAINSRIHRINRFKKLLQASTIPLADLRSLAWSGIPQEVRAMTWQLLLSYLPTSSERRVATLERKRKEYLDGVRQAFDRSGNGGGGGGGSGLSGSAAGQKASASNTPSSSRGRGLDEAVWHQISIDVPRTNPHIELYGYEATQRSLERILYVWAVRHPASGYVQGINDLVTPFWQVFLGVYIADPDIETGMDPGQLPRAVLDAVEADSFWCLTKLLDGIQDHYIVAQPGIQRQVAALRDLTSRIDAPLAQHLEKEHVEFIQFSFRWMNCLLMREISVKNTIRMWDTYMAEENGFSEFHLYVCAAFLVKWSSKLCGMDFQEIMMFLQSLPTRDWTEKDIELLLSEAYIWQSLFKGSSAHLRGPSNRTPSTSVQL</sequence>
<feature type="compositionally biased region" description="Gly residues" evidence="1">
    <location>
        <begin position="165"/>
        <end position="174"/>
    </location>
</feature>
<dbReference type="Gene3D" id="1.10.472.80">
    <property type="entry name" value="Ypt/Rab-GAP domain of gyp1p, domain 3"/>
    <property type="match status" value="1"/>
</dbReference>
<dbReference type="FunFam" id="1.10.472.80:FF:000001">
    <property type="entry name" value="TBC1 domain family member 22B"/>
    <property type="match status" value="1"/>
</dbReference>
<dbReference type="PROSITE" id="PS50086">
    <property type="entry name" value="TBC_RABGAP"/>
    <property type="match status" value="1"/>
</dbReference>
<dbReference type="GO" id="GO:0005096">
    <property type="term" value="F:GTPase activator activity"/>
    <property type="evidence" value="ECO:0007669"/>
    <property type="project" value="TreeGrafter"/>
</dbReference>
<feature type="compositionally biased region" description="Low complexity" evidence="1">
    <location>
        <begin position="363"/>
        <end position="374"/>
    </location>
</feature>
<dbReference type="Pfam" id="PF00566">
    <property type="entry name" value="RabGAP-TBC"/>
    <property type="match status" value="1"/>
</dbReference>
<dbReference type="GO" id="GO:0005794">
    <property type="term" value="C:Golgi apparatus"/>
    <property type="evidence" value="ECO:0007669"/>
    <property type="project" value="TreeGrafter"/>
</dbReference>
<dbReference type="STRING" id="1391915.U7Q513"/>
<feature type="compositionally biased region" description="Polar residues" evidence="1">
    <location>
        <begin position="178"/>
        <end position="188"/>
    </location>
</feature>
<dbReference type="InterPro" id="IPR035969">
    <property type="entry name" value="Rab-GAP_TBC_sf"/>
</dbReference>
<dbReference type="PANTHER" id="PTHR22957">
    <property type="entry name" value="TBC1 DOMAIN FAMILY MEMBER GTPASE-ACTIVATING PROTEIN"/>
    <property type="match status" value="1"/>
</dbReference>
<dbReference type="SUPFAM" id="SSF47923">
    <property type="entry name" value="Ypt/Rab-GAP domain of gyp1p"/>
    <property type="match status" value="2"/>
</dbReference>
<feature type="region of interest" description="Disordered" evidence="1">
    <location>
        <begin position="346"/>
        <end position="384"/>
    </location>
</feature>
<dbReference type="eggNOG" id="KOG1092">
    <property type="taxonomic scope" value="Eukaryota"/>
</dbReference>
<evidence type="ECO:0000256" key="1">
    <source>
        <dbReference type="SAM" id="MobiDB-lite"/>
    </source>
</evidence>
<organism evidence="3 4">
    <name type="scientific">Sporothrix schenckii (strain ATCC 58251 / de Perez 2211183)</name>
    <name type="common">Rose-picker's disease fungus</name>
    <dbReference type="NCBI Taxonomy" id="1391915"/>
    <lineage>
        <taxon>Eukaryota</taxon>
        <taxon>Fungi</taxon>
        <taxon>Dikarya</taxon>
        <taxon>Ascomycota</taxon>
        <taxon>Pezizomycotina</taxon>
        <taxon>Sordariomycetes</taxon>
        <taxon>Sordariomycetidae</taxon>
        <taxon>Ophiostomatales</taxon>
        <taxon>Ophiostomataceae</taxon>
        <taxon>Sporothrix</taxon>
    </lineage>
</organism>
<dbReference type="AlphaFoldDB" id="U7Q513"/>
<feature type="compositionally biased region" description="Low complexity" evidence="1">
    <location>
        <begin position="76"/>
        <end position="90"/>
    </location>
</feature>
<accession>U7Q513</accession>
<dbReference type="Gene3D" id="1.10.8.270">
    <property type="entry name" value="putative rabgap domain of human tbc1 domain family member 14 like domains"/>
    <property type="match status" value="1"/>
</dbReference>
<feature type="region of interest" description="Disordered" evidence="1">
    <location>
        <begin position="74"/>
        <end position="194"/>
    </location>
</feature>
<dbReference type="PANTHER" id="PTHR22957:SF26">
    <property type="entry name" value="LD44506P"/>
    <property type="match status" value="1"/>
</dbReference>
<dbReference type="OrthoDB" id="26371at2759"/>
<name>U7Q513_SPOS1</name>
<gene>
    <name evidence="3" type="ORF">HMPREF1624_00590</name>
</gene>
<dbReference type="SMART" id="SM00164">
    <property type="entry name" value="TBC"/>
    <property type="match status" value="1"/>
</dbReference>
<protein>
    <recommendedName>
        <fullName evidence="2">Rab-GAP TBC domain-containing protein</fullName>
    </recommendedName>
</protein>
<dbReference type="InterPro" id="IPR000195">
    <property type="entry name" value="Rab-GAP-TBC_dom"/>
</dbReference>
<evidence type="ECO:0000313" key="4">
    <source>
        <dbReference type="Proteomes" id="UP000018087"/>
    </source>
</evidence>
<feature type="domain" description="Rab-GAP TBC" evidence="2">
    <location>
        <begin position="304"/>
        <end position="561"/>
    </location>
</feature>
<dbReference type="EMBL" id="KI440842">
    <property type="protein sequence ID" value="ERT02292.1"/>
    <property type="molecule type" value="Genomic_DNA"/>
</dbReference>
<feature type="region of interest" description="Disordered" evidence="1">
    <location>
        <begin position="1"/>
        <end position="57"/>
    </location>
</feature>
<dbReference type="FunFam" id="1.10.8.270:FF:000037">
    <property type="entry name" value="TBC1 domain family member 22A"/>
    <property type="match status" value="1"/>
</dbReference>
<feature type="compositionally biased region" description="Gly residues" evidence="1">
    <location>
        <begin position="351"/>
        <end position="362"/>
    </location>
</feature>
<evidence type="ECO:0000259" key="2">
    <source>
        <dbReference type="PROSITE" id="PS50086"/>
    </source>
</evidence>